<evidence type="ECO:0000313" key="2">
    <source>
        <dbReference type="Proteomes" id="UP000016936"/>
    </source>
</evidence>
<dbReference type="HOGENOM" id="CLU_2711528_0_0_1"/>
<feature type="non-terminal residue" evidence="1">
    <location>
        <position position="1"/>
    </location>
</feature>
<organism evidence="1 2">
    <name type="scientific">Cochliobolus heterostrophus (strain C5 / ATCC 48332 / race O)</name>
    <name type="common">Southern corn leaf blight fungus</name>
    <name type="synonym">Bipolaris maydis</name>
    <dbReference type="NCBI Taxonomy" id="701091"/>
    <lineage>
        <taxon>Eukaryota</taxon>
        <taxon>Fungi</taxon>
        <taxon>Dikarya</taxon>
        <taxon>Ascomycota</taxon>
        <taxon>Pezizomycotina</taxon>
        <taxon>Dothideomycetes</taxon>
        <taxon>Pleosporomycetidae</taxon>
        <taxon>Pleosporales</taxon>
        <taxon>Pleosporineae</taxon>
        <taxon>Pleosporaceae</taxon>
        <taxon>Bipolaris</taxon>
    </lineage>
</organism>
<protein>
    <submittedName>
        <fullName evidence="1">Uncharacterized protein</fullName>
    </submittedName>
</protein>
<gene>
    <name evidence="1" type="ORF">COCHEDRAFT_71708</name>
</gene>
<sequence>DESEQKVEGQKEVTYGYAIYCAQTLAPSGRGSLNEMSHVFDAGAVGAARAFEHTTRSHHNIYSCIASTSVT</sequence>
<keyword evidence="2" id="KW-1185">Reference proteome</keyword>
<reference evidence="2" key="2">
    <citation type="journal article" date="2013" name="PLoS Genet.">
        <title>Comparative genome structure, secondary metabolite, and effector coding capacity across Cochliobolus pathogens.</title>
        <authorList>
            <person name="Condon B.J."/>
            <person name="Leng Y."/>
            <person name="Wu D."/>
            <person name="Bushley K.E."/>
            <person name="Ohm R.A."/>
            <person name="Otillar R."/>
            <person name="Martin J."/>
            <person name="Schackwitz W."/>
            <person name="Grimwood J."/>
            <person name="MohdZainudin N."/>
            <person name="Xue C."/>
            <person name="Wang R."/>
            <person name="Manning V.A."/>
            <person name="Dhillon B."/>
            <person name="Tu Z.J."/>
            <person name="Steffenson B.J."/>
            <person name="Salamov A."/>
            <person name="Sun H."/>
            <person name="Lowry S."/>
            <person name="LaButti K."/>
            <person name="Han J."/>
            <person name="Copeland A."/>
            <person name="Lindquist E."/>
            <person name="Barry K."/>
            <person name="Schmutz J."/>
            <person name="Baker S.E."/>
            <person name="Ciuffetti L.M."/>
            <person name="Grigoriev I.V."/>
            <person name="Zhong S."/>
            <person name="Turgeon B.G."/>
        </authorList>
    </citation>
    <scope>NUCLEOTIDE SEQUENCE [LARGE SCALE GENOMIC DNA]</scope>
    <source>
        <strain evidence="2">C5 / ATCC 48332 / race O</strain>
    </source>
</reference>
<dbReference type="EMBL" id="KB445569">
    <property type="protein sequence ID" value="EMD97381.1"/>
    <property type="molecule type" value="Genomic_DNA"/>
</dbReference>
<name>M2UV16_COCH5</name>
<dbReference type="OrthoDB" id="3774226at2759"/>
<reference evidence="1 2" key="1">
    <citation type="journal article" date="2012" name="PLoS Pathog.">
        <title>Diverse lifestyles and strategies of plant pathogenesis encoded in the genomes of eighteen Dothideomycetes fungi.</title>
        <authorList>
            <person name="Ohm R.A."/>
            <person name="Feau N."/>
            <person name="Henrissat B."/>
            <person name="Schoch C.L."/>
            <person name="Horwitz B.A."/>
            <person name="Barry K.W."/>
            <person name="Condon B.J."/>
            <person name="Copeland A.C."/>
            <person name="Dhillon B."/>
            <person name="Glaser F."/>
            <person name="Hesse C.N."/>
            <person name="Kosti I."/>
            <person name="LaButti K."/>
            <person name="Lindquist E.A."/>
            <person name="Lucas S."/>
            <person name="Salamov A.A."/>
            <person name="Bradshaw R.E."/>
            <person name="Ciuffetti L."/>
            <person name="Hamelin R.C."/>
            <person name="Kema G.H.J."/>
            <person name="Lawrence C."/>
            <person name="Scott J.A."/>
            <person name="Spatafora J.W."/>
            <person name="Turgeon B.G."/>
            <person name="de Wit P.J.G.M."/>
            <person name="Zhong S."/>
            <person name="Goodwin S.B."/>
            <person name="Grigoriev I.V."/>
        </authorList>
    </citation>
    <scope>NUCLEOTIDE SEQUENCE [LARGE SCALE GENOMIC DNA]</scope>
    <source>
        <strain evidence="2">C5 / ATCC 48332 / race O</strain>
    </source>
</reference>
<accession>M2UV16</accession>
<proteinExistence type="predicted"/>
<dbReference type="Proteomes" id="UP000016936">
    <property type="component" value="Unassembled WGS sequence"/>
</dbReference>
<evidence type="ECO:0000313" key="1">
    <source>
        <dbReference type="EMBL" id="EMD97381.1"/>
    </source>
</evidence>
<dbReference type="AlphaFoldDB" id="M2UV16"/>